<keyword evidence="3" id="KW-1185">Reference proteome</keyword>
<sequence length="112" mass="13462">MNKIIEFINMQIAFFMGEIDYIEYSKFFRRKDNIIIQFTILFIFLVVMGTIYDIPMYMIIWSTIIMIYGFLMQTKATTLKQQMLYSFIWATTSFLISVIMLFLAVEVFGYFK</sequence>
<keyword evidence="1" id="KW-0812">Transmembrane</keyword>
<keyword evidence="1" id="KW-1133">Transmembrane helix</keyword>
<proteinExistence type="predicted"/>
<dbReference type="RefSeq" id="WP_148810087.1">
    <property type="nucleotide sequence ID" value="NZ_CP042243.1"/>
</dbReference>
<name>A0A5C0SF35_CRATE</name>
<evidence type="ECO:0000256" key="1">
    <source>
        <dbReference type="SAM" id="Phobius"/>
    </source>
</evidence>
<protein>
    <submittedName>
        <fullName evidence="2">Uncharacterized protein</fullName>
    </submittedName>
</protein>
<organism evidence="2 3">
    <name type="scientific">Crassaminicella thermophila</name>
    <dbReference type="NCBI Taxonomy" id="2599308"/>
    <lineage>
        <taxon>Bacteria</taxon>
        <taxon>Bacillati</taxon>
        <taxon>Bacillota</taxon>
        <taxon>Clostridia</taxon>
        <taxon>Eubacteriales</taxon>
        <taxon>Clostridiaceae</taxon>
        <taxon>Crassaminicella</taxon>
    </lineage>
</organism>
<keyword evidence="1" id="KW-0472">Membrane</keyword>
<dbReference type="Proteomes" id="UP000324646">
    <property type="component" value="Chromosome"/>
</dbReference>
<accession>A0A5C0SF35</accession>
<dbReference type="OrthoDB" id="9926498at2"/>
<feature type="transmembrane region" description="Helical" evidence="1">
    <location>
        <begin position="86"/>
        <end position="111"/>
    </location>
</feature>
<feature type="transmembrane region" description="Helical" evidence="1">
    <location>
        <begin position="58"/>
        <end position="74"/>
    </location>
</feature>
<dbReference type="KEGG" id="crs:FQB35_11780"/>
<evidence type="ECO:0000313" key="3">
    <source>
        <dbReference type="Proteomes" id="UP000324646"/>
    </source>
</evidence>
<evidence type="ECO:0000313" key="2">
    <source>
        <dbReference type="EMBL" id="QEK12951.1"/>
    </source>
</evidence>
<dbReference type="AlphaFoldDB" id="A0A5C0SF35"/>
<dbReference type="EMBL" id="CP042243">
    <property type="protein sequence ID" value="QEK12951.1"/>
    <property type="molecule type" value="Genomic_DNA"/>
</dbReference>
<reference evidence="2 3" key="1">
    <citation type="submission" date="2019-07" db="EMBL/GenBank/DDBJ databases">
        <title>Complete genome of Crassaminicella thermophila SY095.</title>
        <authorList>
            <person name="Li X."/>
        </authorList>
    </citation>
    <scope>NUCLEOTIDE SEQUENCE [LARGE SCALE GENOMIC DNA]</scope>
    <source>
        <strain evidence="2 3">SY095</strain>
    </source>
</reference>
<gene>
    <name evidence="2" type="ORF">FQB35_11780</name>
</gene>
<feature type="transmembrane region" description="Helical" evidence="1">
    <location>
        <begin position="34"/>
        <end position="52"/>
    </location>
</feature>